<dbReference type="PROSITE" id="PS00211">
    <property type="entry name" value="ABC_TRANSPORTER_1"/>
    <property type="match status" value="1"/>
</dbReference>
<dbReference type="Gene3D" id="3.40.50.300">
    <property type="entry name" value="P-loop containing nucleotide triphosphate hydrolases"/>
    <property type="match status" value="1"/>
</dbReference>
<dbReference type="Proteomes" id="UP000031307">
    <property type="component" value="Unassembled WGS sequence"/>
</dbReference>
<evidence type="ECO:0000259" key="4">
    <source>
        <dbReference type="PROSITE" id="PS50893"/>
    </source>
</evidence>
<sequence>MPKHYWVVNMDTIAISCRNVKKCYGENECRIEALKGIDLDIYSGQLTLMVGPSGSGKTTLLSILTTILTPDEGEVFILGHNVSTMNDNEKAMLRRNYLGIVFQSLFLIPTLSILENVALPLLVAGKSEEEANERALNTLKELNMAQRADFSPSNLSKGQQQRIAIGRAMVNNSKIIVCDEPTSSLDKASGLEILSLLRDLALASRAIFVVTHDHRIFPFADRIITMSDGLIIPENDI</sequence>
<dbReference type="InterPro" id="IPR015854">
    <property type="entry name" value="ABC_transpr_LolD-like"/>
</dbReference>
<evidence type="ECO:0000256" key="3">
    <source>
        <dbReference type="ARBA" id="ARBA00022840"/>
    </source>
</evidence>
<organism evidence="5 6">
    <name type="scientific">Parachlamydia acanthamoebae</name>
    <dbReference type="NCBI Taxonomy" id="83552"/>
    <lineage>
        <taxon>Bacteria</taxon>
        <taxon>Pseudomonadati</taxon>
        <taxon>Chlamydiota</taxon>
        <taxon>Chlamydiia</taxon>
        <taxon>Parachlamydiales</taxon>
        <taxon>Parachlamydiaceae</taxon>
        <taxon>Parachlamydia</taxon>
    </lineage>
</organism>
<dbReference type="InterPro" id="IPR017911">
    <property type="entry name" value="MacB-like_ATP-bd"/>
</dbReference>
<reference evidence="5 6" key="1">
    <citation type="journal article" date="2014" name="Mol. Biol. Evol.">
        <title>Massive expansion of Ubiquitination-related gene families within the Chlamydiae.</title>
        <authorList>
            <person name="Domman D."/>
            <person name="Collingro A."/>
            <person name="Lagkouvardos I."/>
            <person name="Gehre L."/>
            <person name="Weinmaier T."/>
            <person name="Rattei T."/>
            <person name="Subtil A."/>
            <person name="Horn M."/>
        </authorList>
    </citation>
    <scope>NUCLEOTIDE SEQUENCE [LARGE SCALE GENOMIC DNA]</scope>
    <source>
        <strain evidence="5 6">OEW1</strain>
    </source>
</reference>
<keyword evidence="2" id="KW-0547">Nucleotide-binding</keyword>
<protein>
    <submittedName>
        <fullName evidence="5">Putative ABC transporter ATP-binding protein</fullName>
    </submittedName>
</protein>
<keyword evidence="3 5" id="KW-0067">ATP-binding</keyword>
<dbReference type="InterPro" id="IPR027417">
    <property type="entry name" value="P-loop_NTPase"/>
</dbReference>
<dbReference type="PROSITE" id="PS50893">
    <property type="entry name" value="ABC_TRANSPORTER_2"/>
    <property type="match status" value="1"/>
</dbReference>
<dbReference type="GO" id="GO:0016887">
    <property type="term" value="F:ATP hydrolysis activity"/>
    <property type="evidence" value="ECO:0007669"/>
    <property type="project" value="InterPro"/>
</dbReference>
<evidence type="ECO:0000313" key="6">
    <source>
        <dbReference type="Proteomes" id="UP000031307"/>
    </source>
</evidence>
<dbReference type="AlphaFoldDB" id="A0A0C1E923"/>
<dbReference type="SUPFAM" id="SSF52540">
    <property type="entry name" value="P-loop containing nucleoside triphosphate hydrolases"/>
    <property type="match status" value="1"/>
</dbReference>
<dbReference type="SMART" id="SM00382">
    <property type="entry name" value="AAA"/>
    <property type="match status" value="1"/>
</dbReference>
<proteinExistence type="predicted"/>
<dbReference type="InterPro" id="IPR017871">
    <property type="entry name" value="ABC_transporter-like_CS"/>
</dbReference>
<gene>
    <name evidence="5" type="ORF">DB43_AA00030</name>
</gene>
<accession>A0A0C1E923</accession>
<feature type="domain" description="ABC transporter" evidence="4">
    <location>
        <begin position="15"/>
        <end position="237"/>
    </location>
</feature>
<dbReference type="GO" id="GO:0022857">
    <property type="term" value="F:transmembrane transporter activity"/>
    <property type="evidence" value="ECO:0007669"/>
    <property type="project" value="TreeGrafter"/>
</dbReference>
<dbReference type="CDD" id="cd03255">
    <property type="entry name" value="ABC_MJ0796_LolCDE_FtsE"/>
    <property type="match status" value="1"/>
</dbReference>
<dbReference type="InterPro" id="IPR003439">
    <property type="entry name" value="ABC_transporter-like_ATP-bd"/>
</dbReference>
<dbReference type="PANTHER" id="PTHR24220">
    <property type="entry name" value="IMPORT ATP-BINDING PROTEIN"/>
    <property type="match status" value="1"/>
</dbReference>
<evidence type="ECO:0000256" key="1">
    <source>
        <dbReference type="ARBA" id="ARBA00022448"/>
    </source>
</evidence>
<dbReference type="Pfam" id="PF00005">
    <property type="entry name" value="ABC_tran"/>
    <property type="match status" value="1"/>
</dbReference>
<comment type="caution">
    <text evidence="5">The sequence shown here is derived from an EMBL/GenBank/DDBJ whole genome shotgun (WGS) entry which is preliminary data.</text>
</comment>
<keyword evidence="1" id="KW-0813">Transport</keyword>
<dbReference type="GO" id="GO:0005524">
    <property type="term" value="F:ATP binding"/>
    <property type="evidence" value="ECO:0007669"/>
    <property type="project" value="UniProtKB-KW"/>
</dbReference>
<name>A0A0C1E923_9BACT</name>
<dbReference type="InterPro" id="IPR003593">
    <property type="entry name" value="AAA+_ATPase"/>
</dbReference>
<dbReference type="EMBL" id="JSAM01000111">
    <property type="protein sequence ID" value="KIA76578.1"/>
    <property type="molecule type" value="Genomic_DNA"/>
</dbReference>
<dbReference type="GO" id="GO:0005886">
    <property type="term" value="C:plasma membrane"/>
    <property type="evidence" value="ECO:0007669"/>
    <property type="project" value="TreeGrafter"/>
</dbReference>
<evidence type="ECO:0000313" key="5">
    <source>
        <dbReference type="EMBL" id="KIA76578.1"/>
    </source>
</evidence>
<dbReference type="PATRIC" id="fig|83552.4.peg.2222"/>
<evidence type="ECO:0000256" key="2">
    <source>
        <dbReference type="ARBA" id="ARBA00022741"/>
    </source>
</evidence>